<dbReference type="Proteomes" id="UP000460718">
    <property type="component" value="Unassembled WGS sequence"/>
</dbReference>
<accession>A0A6A3FD76</accession>
<dbReference type="Proteomes" id="UP000440732">
    <property type="component" value="Unassembled WGS sequence"/>
</dbReference>
<evidence type="ECO:0000313" key="13">
    <source>
        <dbReference type="Proteomes" id="UP000429523"/>
    </source>
</evidence>
<name>A0A6A3FD76_9STRA</name>
<dbReference type="PANTHER" id="PTHR14336">
    <property type="entry name" value="TANDEM PH DOMAIN CONTAINING PROTEIN"/>
    <property type="match status" value="1"/>
</dbReference>
<feature type="region of interest" description="Disordered" evidence="1">
    <location>
        <begin position="153"/>
        <end position="187"/>
    </location>
</feature>
<dbReference type="PANTHER" id="PTHR14336:SF8">
    <property type="entry name" value="PROTEIN OPY1"/>
    <property type="match status" value="1"/>
</dbReference>
<evidence type="ECO:0000313" key="21">
    <source>
        <dbReference type="Proteomes" id="UP000486351"/>
    </source>
</evidence>
<dbReference type="OrthoDB" id="67516at2759"/>
<dbReference type="EMBL" id="QXGF01000300">
    <property type="protein sequence ID" value="KAE8942556.1"/>
    <property type="molecule type" value="Genomic_DNA"/>
</dbReference>
<feature type="compositionally biased region" description="Polar residues" evidence="1">
    <location>
        <begin position="178"/>
        <end position="187"/>
    </location>
</feature>
<keyword evidence="14" id="KW-1185">Reference proteome</keyword>
<protein>
    <recommendedName>
        <fullName evidence="2">PH domain-containing protein</fullName>
    </recommendedName>
</protein>
<evidence type="ECO:0000313" key="18">
    <source>
        <dbReference type="Proteomes" id="UP000441208"/>
    </source>
</evidence>
<evidence type="ECO:0000313" key="4">
    <source>
        <dbReference type="EMBL" id="KAE9018735.1"/>
    </source>
</evidence>
<dbReference type="AlphaFoldDB" id="A0A6A3FD76"/>
<dbReference type="Proteomes" id="UP000440367">
    <property type="component" value="Unassembled WGS sequence"/>
</dbReference>
<evidence type="ECO:0000313" key="5">
    <source>
        <dbReference type="EMBL" id="KAE9123364.1"/>
    </source>
</evidence>
<feature type="region of interest" description="Disordered" evidence="1">
    <location>
        <begin position="1"/>
        <end position="46"/>
    </location>
</feature>
<dbReference type="Proteomes" id="UP000433483">
    <property type="component" value="Unassembled WGS sequence"/>
</dbReference>
<evidence type="ECO:0000313" key="22">
    <source>
        <dbReference type="Proteomes" id="UP000488956"/>
    </source>
</evidence>
<dbReference type="Proteomes" id="UP000441208">
    <property type="component" value="Unassembled WGS sequence"/>
</dbReference>
<evidence type="ECO:0000313" key="10">
    <source>
        <dbReference type="EMBL" id="KAE9244388.1"/>
    </source>
</evidence>
<dbReference type="EMBL" id="QXGC01000245">
    <property type="protein sequence ID" value="KAE9243355.1"/>
    <property type="molecule type" value="Genomic_DNA"/>
</dbReference>
<sequence>MPATRSRGLQCPLNGQSSWHFATNPLSGSRHTDDEATASTKTPAERGPVPISGYLYKMKAKERLLTPQWNKRFFALEGVKLKYYQHENSQEASKVIDLLGIESIRRFENGDHGVYSFVVKAPERSYFLRAESKGDMKRWVRGLKDQQDLWRAKQEKGTALPDPAVRRPKHYSDIPLVPQTSSGNLRA</sequence>
<dbReference type="SMART" id="SM00233">
    <property type="entry name" value="PH"/>
    <property type="match status" value="1"/>
</dbReference>
<dbReference type="Gene3D" id="2.30.29.30">
    <property type="entry name" value="Pleckstrin-homology domain (PH domain)/Phosphotyrosine-binding domain (PTB)"/>
    <property type="match status" value="1"/>
</dbReference>
<dbReference type="EMBL" id="QXFY01000261">
    <property type="protein sequence ID" value="KAE9350184.1"/>
    <property type="molecule type" value="Genomic_DNA"/>
</dbReference>
<organism evidence="3 13">
    <name type="scientific">Phytophthora fragariae</name>
    <dbReference type="NCBI Taxonomy" id="53985"/>
    <lineage>
        <taxon>Eukaryota</taxon>
        <taxon>Sar</taxon>
        <taxon>Stramenopiles</taxon>
        <taxon>Oomycota</taxon>
        <taxon>Peronosporomycetes</taxon>
        <taxon>Peronosporales</taxon>
        <taxon>Peronosporaceae</taxon>
        <taxon>Phytophthora</taxon>
    </lineage>
</organism>
<evidence type="ECO:0000313" key="15">
    <source>
        <dbReference type="Proteomes" id="UP000437068"/>
    </source>
</evidence>
<evidence type="ECO:0000313" key="19">
    <source>
        <dbReference type="Proteomes" id="UP000460718"/>
    </source>
</evidence>
<evidence type="ECO:0000259" key="2">
    <source>
        <dbReference type="PROSITE" id="PS50003"/>
    </source>
</evidence>
<dbReference type="InterPro" id="IPR051707">
    <property type="entry name" value="PI-Interact_SigTrans_Reg"/>
</dbReference>
<gene>
    <name evidence="11" type="ORF">PF001_g6580</name>
    <name evidence="10" type="ORF">PF002_g7784</name>
    <name evidence="9" type="ORF">PF004_g6180</name>
    <name evidence="8" type="ORF">PF005_g6863</name>
    <name evidence="7" type="ORF">PF006_g6352</name>
    <name evidence="6" type="ORF">PF007_g7005</name>
    <name evidence="12" type="ORF">PF008_g6569</name>
    <name evidence="3" type="ORF">PF009_g7690</name>
    <name evidence="5" type="ORF">PF010_g6432</name>
    <name evidence="4" type="ORF">PF011_g6135</name>
</gene>
<reference evidence="13 14" key="1">
    <citation type="submission" date="2018-08" db="EMBL/GenBank/DDBJ databases">
        <title>Genomic investigation of the strawberry pathogen Phytophthora fragariae indicates pathogenicity is determined by transcriptional variation in three key races.</title>
        <authorList>
            <person name="Adams T.M."/>
            <person name="Armitage A.D."/>
            <person name="Sobczyk M.K."/>
            <person name="Bates H.J."/>
            <person name="Dunwell J.M."/>
            <person name="Nellist C.F."/>
            <person name="Harrison R.J."/>
        </authorList>
    </citation>
    <scope>NUCLEOTIDE SEQUENCE [LARGE SCALE GENOMIC DNA]</scope>
    <source>
        <strain evidence="11 15">A4</strain>
        <strain evidence="10 16">BC-1</strain>
        <strain evidence="9 20">BC-23</strain>
        <strain evidence="8 14">NOV-27</strain>
        <strain evidence="7 17">NOV-5</strain>
        <strain evidence="6 18">NOV-71</strain>
        <strain evidence="12 21">NOV-77</strain>
        <strain evidence="3 13">NOV-9</strain>
        <strain evidence="5 22">ONT-3</strain>
        <strain evidence="4 19">SCRP245</strain>
    </source>
</reference>
<dbReference type="InterPro" id="IPR011993">
    <property type="entry name" value="PH-like_dom_sf"/>
</dbReference>
<dbReference type="Proteomes" id="UP000437068">
    <property type="component" value="Unassembled WGS sequence"/>
</dbReference>
<dbReference type="EMBL" id="QXFW01000254">
    <property type="protein sequence ID" value="KAE9018735.1"/>
    <property type="molecule type" value="Genomic_DNA"/>
</dbReference>
<evidence type="ECO:0000313" key="8">
    <source>
        <dbReference type="EMBL" id="KAE9222034.1"/>
    </source>
</evidence>
<evidence type="ECO:0000313" key="6">
    <source>
        <dbReference type="EMBL" id="KAE9123590.1"/>
    </source>
</evidence>
<feature type="compositionally biased region" description="Polar residues" evidence="1">
    <location>
        <begin position="13"/>
        <end position="29"/>
    </location>
</feature>
<evidence type="ECO:0000256" key="1">
    <source>
        <dbReference type="SAM" id="MobiDB-lite"/>
    </source>
</evidence>
<dbReference type="Proteomes" id="UP000486351">
    <property type="component" value="Unassembled WGS sequence"/>
</dbReference>
<evidence type="ECO:0000313" key="3">
    <source>
        <dbReference type="EMBL" id="KAE8942556.1"/>
    </source>
</evidence>
<dbReference type="InterPro" id="IPR001849">
    <property type="entry name" value="PH_domain"/>
</dbReference>
<dbReference type="Proteomes" id="UP000488956">
    <property type="component" value="Unassembled WGS sequence"/>
</dbReference>
<evidence type="ECO:0000313" key="16">
    <source>
        <dbReference type="Proteomes" id="UP000440367"/>
    </source>
</evidence>
<dbReference type="EMBL" id="QXGE01000265">
    <property type="protein sequence ID" value="KAE9317984.1"/>
    <property type="molecule type" value="Genomic_DNA"/>
</dbReference>
<dbReference type="PROSITE" id="PS50003">
    <property type="entry name" value="PH_DOMAIN"/>
    <property type="match status" value="1"/>
</dbReference>
<dbReference type="EMBL" id="QXGA01000255">
    <property type="protein sequence ID" value="KAE9149140.1"/>
    <property type="molecule type" value="Genomic_DNA"/>
</dbReference>
<evidence type="ECO:0000313" key="14">
    <source>
        <dbReference type="Proteomes" id="UP000433483"/>
    </source>
</evidence>
<dbReference type="SUPFAM" id="SSF50729">
    <property type="entry name" value="PH domain-like"/>
    <property type="match status" value="1"/>
</dbReference>
<dbReference type="EMBL" id="QXGD01000294">
    <property type="protein sequence ID" value="KAE9244388.1"/>
    <property type="molecule type" value="Genomic_DNA"/>
</dbReference>
<dbReference type="EMBL" id="QXGB01000264">
    <property type="protein sequence ID" value="KAE9222034.1"/>
    <property type="molecule type" value="Genomic_DNA"/>
</dbReference>
<dbReference type="Pfam" id="PF00169">
    <property type="entry name" value="PH"/>
    <property type="match status" value="1"/>
</dbReference>
<dbReference type="EMBL" id="QXFZ01000273">
    <property type="protein sequence ID" value="KAE9123590.1"/>
    <property type="molecule type" value="Genomic_DNA"/>
</dbReference>
<feature type="domain" description="PH" evidence="2">
    <location>
        <begin position="48"/>
        <end position="148"/>
    </location>
</feature>
<dbReference type="Proteomes" id="UP000476176">
    <property type="component" value="Unassembled WGS sequence"/>
</dbReference>
<evidence type="ECO:0000313" key="9">
    <source>
        <dbReference type="EMBL" id="KAE9243355.1"/>
    </source>
</evidence>
<dbReference type="Proteomes" id="UP000429523">
    <property type="component" value="Unassembled WGS sequence"/>
</dbReference>
<evidence type="ECO:0000313" key="17">
    <source>
        <dbReference type="Proteomes" id="UP000440732"/>
    </source>
</evidence>
<evidence type="ECO:0000313" key="7">
    <source>
        <dbReference type="EMBL" id="KAE9149140.1"/>
    </source>
</evidence>
<evidence type="ECO:0000313" key="11">
    <source>
        <dbReference type="EMBL" id="KAE9317984.1"/>
    </source>
</evidence>
<comment type="caution">
    <text evidence="3">The sequence shown here is derived from an EMBL/GenBank/DDBJ whole genome shotgun (WGS) entry which is preliminary data.</text>
</comment>
<proteinExistence type="predicted"/>
<evidence type="ECO:0000313" key="12">
    <source>
        <dbReference type="EMBL" id="KAE9350184.1"/>
    </source>
</evidence>
<evidence type="ECO:0000313" key="20">
    <source>
        <dbReference type="Proteomes" id="UP000476176"/>
    </source>
</evidence>
<dbReference type="EMBL" id="QXFX01000256">
    <property type="protein sequence ID" value="KAE9123364.1"/>
    <property type="molecule type" value="Genomic_DNA"/>
</dbReference>